<organism evidence="3 4">
    <name type="scientific">Jiangella alkaliphila</name>
    <dbReference type="NCBI Taxonomy" id="419479"/>
    <lineage>
        <taxon>Bacteria</taxon>
        <taxon>Bacillati</taxon>
        <taxon>Actinomycetota</taxon>
        <taxon>Actinomycetes</taxon>
        <taxon>Jiangellales</taxon>
        <taxon>Jiangellaceae</taxon>
        <taxon>Jiangella</taxon>
    </lineage>
</organism>
<dbReference type="GO" id="GO:0004177">
    <property type="term" value="F:aminopeptidase activity"/>
    <property type="evidence" value="ECO:0007669"/>
    <property type="project" value="UniProtKB-KW"/>
</dbReference>
<keyword evidence="3" id="KW-0031">Aminopeptidase</keyword>
<dbReference type="OrthoDB" id="255603at2"/>
<dbReference type="InterPro" id="IPR002470">
    <property type="entry name" value="Peptidase_S9A"/>
</dbReference>
<dbReference type="AlphaFoldDB" id="A0A1H2L4X3"/>
<dbReference type="Gene3D" id="3.40.50.1820">
    <property type="entry name" value="alpha/beta hydrolase"/>
    <property type="match status" value="1"/>
</dbReference>
<reference evidence="4" key="1">
    <citation type="submission" date="2016-10" db="EMBL/GenBank/DDBJ databases">
        <authorList>
            <person name="Varghese N."/>
            <person name="Submissions S."/>
        </authorList>
    </citation>
    <scope>NUCLEOTIDE SEQUENCE [LARGE SCALE GENOMIC DNA]</scope>
    <source>
        <strain evidence="4">DSM 45079</strain>
    </source>
</reference>
<dbReference type="STRING" id="419479.SAMN04488563_5080"/>
<dbReference type="InterPro" id="IPR011042">
    <property type="entry name" value="6-blade_b-propeller_TolB-like"/>
</dbReference>
<dbReference type="GO" id="GO:0006508">
    <property type="term" value="P:proteolysis"/>
    <property type="evidence" value="ECO:0007669"/>
    <property type="project" value="InterPro"/>
</dbReference>
<keyword evidence="4" id="KW-1185">Reference proteome</keyword>
<dbReference type="SUPFAM" id="SSF53474">
    <property type="entry name" value="alpha/beta-Hydrolases"/>
    <property type="match status" value="1"/>
</dbReference>
<accession>A0A1H2L4X3</accession>
<dbReference type="PRINTS" id="PR00862">
    <property type="entry name" value="PROLIGOPTASE"/>
</dbReference>
<dbReference type="InterPro" id="IPR001375">
    <property type="entry name" value="Peptidase_S9_cat"/>
</dbReference>
<proteinExistence type="predicted"/>
<dbReference type="PANTHER" id="PTHR42776">
    <property type="entry name" value="SERINE PEPTIDASE S9 FAMILY MEMBER"/>
    <property type="match status" value="1"/>
</dbReference>
<dbReference type="EMBL" id="LT629791">
    <property type="protein sequence ID" value="SDU75989.1"/>
    <property type="molecule type" value="Genomic_DNA"/>
</dbReference>
<name>A0A1H2L4X3_9ACTN</name>
<evidence type="ECO:0000313" key="4">
    <source>
        <dbReference type="Proteomes" id="UP000182977"/>
    </source>
</evidence>
<evidence type="ECO:0000313" key="3">
    <source>
        <dbReference type="EMBL" id="SDU75989.1"/>
    </source>
</evidence>
<keyword evidence="3" id="KW-0645">Protease</keyword>
<dbReference type="PANTHER" id="PTHR42776:SF27">
    <property type="entry name" value="DIPEPTIDYL PEPTIDASE FAMILY MEMBER 6"/>
    <property type="match status" value="1"/>
</dbReference>
<dbReference type="SUPFAM" id="SSF82171">
    <property type="entry name" value="DPP6 N-terminal domain-like"/>
    <property type="match status" value="1"/>
</dbReference>
<protein>
    <submittedName>
        <fullName evidence="3">Dipeptidyl aminopeptidase/acylaminoacyl peptidase</fullName>
    </submittedName>
</protein>
<dbReference type="RefSeq" id="WP_046767656.1">
    <property type="nucleotide sequence ID" value="NZ_KQ061222.1"/>
</dbReference>
<keyword evidence="1" id="KW-0378">Hydrolase</keyword>
<evidence type="ECO:0000256" key="1">
    <source>
        <dbReference type="ARBA" id="ARBA00022801"/>
    </source>
</evidence>
<evidence type="ECO:0000259" key="2">
    <source>
        <dbReference type="Pfam" id="PF00326"/>
    </source>
</evidence>
<dbReference type="InterPro" id="IPR029058">
    <property type="entry name" value="AB_hydrolase_fold"/>
</dbReference>
<dbReference type="Proteomes" id="UP000182977">
    <property type="component" value="Chromosome I"/>
</dbReference>
<sequence>MTYDAVPLIPRDILFGNPERILPTLSPDGSRLGFVAPDEGVLNVWVGQADDPAAARPVTHDRHRGVRTFMFCHDDRTLAYLQDTDGDEDWRLYALDLESGEATLVTPQSKVTAYILEHNRWHPTSMLVGLNADNPELHDVYRLDLETRELTKVAENPGYAGWLVDSEQRIRGGMAMTEDGGGVVYRRGDDGTDEPWFEIGPDDILTTGVAGLNRAGTVAYLISSVGVNAGRLLSIDLASGDETVLAEDPEYDAAGIAQHPETLEPQAVTFIKERKTWTYLDPEFGAEVDRLRERLNGEVGISRAVRDDRTWLVHDVLSDGPVRYYRYDRDSGELTFLFSHRPELDEYDLAEMEPFSYTARDGLTVHGYLTFPRGVDRANLPAVLNVHGGPWARDTWGYHPEAQWLANRGYVSVQVNFRGSTGYGKAFGNAGNKQWGAAMHTDLLDAVDHLVGQGLIDRDRVGIYGGSYGGYAALAGAAFTPEVFRCAVDMVGPSNLLTLLASVPEYWKPQIAIMHTRVGNPETERDLLWDRSPLSKVDQITIPVLVAQGKNDPRVKVAEAEQIVAALEKKGLDHEYLLFEDEGHGLARPENRERFYAAAERFLATQLGGRVQED</sequence>
<dbReference type="GO" id="GO:0004252">
    <property type="term" value="F:serine-type endopeptidase activity"/>
    <property type="evidence" value="ECO:0007669"/>
    <property type="project" value="InterPro"/>
</dbReference>
<dbReference type="Pfam" id="PF00326">
    <property type="entry name" value="Peptidase_S9"/>
    <property type="match status" value="1"/>
</dbReference>
<dbReference type="Gene3D" id="2.120.10.30">
    <property type="entry name" value="TolB, C-terminal domain"/>
    <property type="match status" value="1"/>
</dbReference>
<feature type="domain" description="Peptidase S9 prolyl oligopeptidase catalytic" evidence="2">
    <location>
        <begin position="398"/>
        <end position="609"/>
    </location>
</feature>
<gene>
    <name evidence="3" type="ORF">SAMN04488563_5080</name>
</gene>